<comment type="caution">
    <text evidence="1">The sequence shown here is derived from an EMBL/GenBank/DDBJ whole genome shotgun (WGS) entry which is preliminary data.</text>
</comment>
<evidence type="ECO:0000313" key="2">
    <source>
        <dbReference type="Proteomes" id="UP001164539"/>
    </source>
</evidence>
<name>A0ACC1WV63_MELAZ</name>
<keyword evidence="2" id="KW-1185">Reference proteome</keyword>
<sequence>MSFFNKALLLLLVVGLVAKASCTIFPIFPPTNPTDICRYLPINIRPCNGTLQAGPVAGRVPLDCCISLKVIQTLNPLVGIRTTCECARLSITAGVVTPGAASPAAPPTAVSFSAQIQAACGVNVGYSLDPRVSCP</sequence>
<evidence type="ECO:0000313" key="1">
    <source>
        <dbReference type="EMBL" id="KAJ4703071.1"/>
    </source>
</evidence>
<dbReference type="Proteomes" id="UP001164539">
    <property type="component" value="Chromosome 13"/>
</dbReference>
<dbReference type="EMBL" id="CM051406">
    <property type="protein sequence ID" value="KAJ4703071.1"/>
    <property type="molecule type" value="Genomic_DNA"/>
</dbReference>
<protein>
    <submittedName>
        <fullName evidence="1">Uncharacterized protein</fullName>
    </submittedName>
</protein>
<accession>A0ACC1WV63</accession>
<gene>
    <name evidence="1" type="ORF">OWV82_023024</name>
</gene>
<organism evidence="1 2">
    <name type="scientific">Melia azedarach</name>
    <name type="common">Chinaberry tree</name>
    <dbReference type="NCBI Taxonomy" id="155640"/>
    <lineage>
        <taxon>Eukaryota</taxon>
        <taxon>Viridiplantae</taxon>
        <taxon>Streptophyta</taxon>
        <taxon>Embryophyta</taxon>
        <taxon>Tracheophyta</taxon>
        <taxon>Spermatophyta</taxon>
        <taxon>Magnoliopsida</taxon>
        <taxon>eudicotyledons</taxon>
        <taxon>Gunneridae</taxon>
        <taxon>Pentapetalae</taxon>
        <taxon>rosids</taxon>
        <taxon>malvids</taxon>
        <taxon>Sapindales</taxon>
        <taxon>Meliaceae</taxon>
        <taxon>Melia</taxon>
    </lineage>
</organism>
<reference evidence="1 2" key="1">
    <citation type="journal article" date="2023" name="Science">
        <title>Complex scaffold remodeling in plant triterpene biosynthesis.</title>
        <authorList>
            <person name="De La Pena R."/>
            <person name="Hodgson H."/>
            <person name="Liu J.C."/>
            <person name="Stephenson M.J."/>
            <person name="Martin A.C."/>
            <person name="Owen C."/>
            <person name="Harkess A."/>
            <person name="Leebens-Mack J."/>
            <person name="Jimenez L.E."/>
            <person name="Osbourn A."/>
            <person name="Sattely E.S."/>
        </authorList>
    </citation>
    <scope>NUCLEOTIDE SEQUENCE [LARGE SCALE GENOMIC DNA]</scope>
    <source>
        <strain evidence="2">cv. JPN11</strain>
        <tissue evidence="1">Leaf</tissue>
    </source>
</reference>
<proteinExistence type="predicted"/>